<evidence type="ECO:0000313" key="1">
    <source>
        <dbReference type="EMBL" id="MDR7326963.1"/>
    </source>
</evidence>
<dbReference type="RefSeq" id="WP_310423580.1">
    <property type="nucleotide sequence ID" value="NZ_JAVDYC010000001.1"/>
</dbReference>
<organism evidence="1 2">
    <name type="scientific">Catenuloplanes niger</name>
    <dbReference type="NCBI Taxonomy" id="587534"/>
    <lineage>
        <taxon>Bacteria</taxon>
        <taxon>Bacillati</taxon>
        <taxon>Actinomycetota</taxon>
        <taxon>Actinomycetes</taxon>
        <taxon>Micromonosporales</taxon>
        <taxon>Micromonosporaceae</taxon>
        <taxon>Catenuloplanes</taxon>
    </lineage>
</organism>
<name>A0AAE3ZZS8_9ACTN</name>
<dbReference type="AlphaFoldDB" id="A0AAE3ZZS8"/>
<sequence>MSRYETLGHASERYDVGLQLIFQRPDFRPYIFERKSIDLTGDDLARVLIIADLMAGAADYAVRVGSRFPDDTGSDWIGVAQAMTMQPVFRKLTLERPYEFPDLIKFFQTEVDDQTPPPTS</sequence>
<evidence type="ECO:0000313" key="2">
    <source>
        <dbReference type="Proteomes" id="UP001183629"/>
    </source>
</evidence>
<comment type="caution">
    <text evidence="1">The sequence shown here is derived from an EMBL/GenBank/DDBJ whole genome shotgun (WGS) entry which is preliminary data.</text>
</comment>
<accession>A0AAE3ZZS8</accession>
<proteinExistence type="predicted"/>
<dbReference type="EMBL" id="JAVDYC010000001">
    <property type="protein sequence ID" value="MDR7326963.1"/>
    <property type="molecule type" value="Genomic_DNA"/>
</dbReference>
<gene>
    <name evidence="1" type="ORF">J2S44_007213</name>
</gene>
<keyword evidence="2" id="KW-1185">Reference proteome</keyword>
<reference evidence="1 2" key="1">
    <citation type="submission" date="2023-07" db="EMBL/GenBank/DDBJ databases">
        <title>Sequencing the genomes of 1000 actinobacteria strains.</title>
        <authorList>
            <person name="Klenk H.-P."/>
        </authorList>
    </citation>
    <scope>NUCLEOTIDE SEQUENCE [LARGE SCALE GENOMIC DNA]</scope>
    <source>
        <strain evidence="1 2">DSM 44711</strain>
    </source>
</reference>
<dbReference type="Proteomes" id="UP001183629">
    <property type="component" value="Unassembled WGS sequence"/>
</dbReference>
<protein>
    <submittedName>
        <fullName evidence="1">Uncharacterized protein</fullName>
    </submittedName>
</protein>